<dbReference type="PANTHER" id="PTHR42760:SF115">
    <property type="entry name" value="3-OXOACYL-[ACYL-CARRIER-PROTEIN] REDUCTASE FABG"/>
    <property type="match status" value="1"/>
</dbReference>
<gene>
    <name evidence="4" type="ORF">SAMN02982931_01838</name>
</gene>
<accession>A0A1G6BTK7</accession>
<keyword evidence="2" id="KW-0560">Oxidoreductase</keyword>
<evidence type="ECO:0000313" key="5">
    <source>
        <dbReference type="Proteomes" id="UP000199071"/>
    </source>
</evidence>
<dbReference type="FunFam" id="3.40.50.720:FF:000084">
    <property type="entry name" value="Short-chain dehydrogenase reductase"/>
    <property type="match status" value="1"/>
</dbReference>
<protein>
    <submittedName>
        <fullName evidence="4">Gluconate 5-dehydrogenase</fullName>
    </submittedName>
</protein>
<evidence type="ECO:0000256" key="1">
    <source>
        <dbReference type="ARBA" id="ARBA00006484"/>
    </source>
</evidence>
<keyword evidence="5" id="KW-1185">Reference proteome</keyword>
<dbReference type="RefSeq" id="WP_090876340.1">
    <property type="nucleotide sequence ID" value="NZ_FMXQ01000003.1"/>
</dbReference>
<organism evidence="4 5">
    <name type="scientific">Bauldia litoralis</name>
    <dbReference type="NCBI Taxonomy" id="665467"/>
    <lineage>
        <taxon>Bacteria</taxon>
        <taxon>Pseudomonadati</taxon>
        <taxon>Pseudomonadota</taxon>
        <taxon>Alphaproteobacteria</taxon>
        <taxon>Hyphomicrobiales</taxon>
        <taxon>Kaistiaceae</taxon>
        <taxon>Bauldia</taxon>
    </lineage>
</organism>
<dbReference type="InterPro" id="IPR002347">
    <property type="entry name" value="SDR_fam"/>
</dbReference>
<dbReference type="PRINTS" id="PR00080">
    <property type="entry name" value="SDRFAMILY"/>
</dbReference>
<dbReference type="OrthoDB" id="9796652at2"/>
<sequence length="260" mass="27354">MGVFDQFRIDGKTALVTGASRGLGRAMALALAEAGADLVITGRDEASLATTADEIRALGRKASTKAIDMGVPEACRDGFHECLRDFGPIDILINNIGGRRVAEPIEEQTLESWHHVLDLNLTSCFLGTSIIGAAMLKRGQGGRIVNVSSMNAFVSNRGIGGRSYEAAKAAVVQFTRAAAADWAPHGITVNAICPGLFMTDANRAWNEKKPEVIDKLVAGIPMGRAGEPHEIGPLAVFLASPASSFVTGATHLIDGGYTLL</sequence>
<comment type="similarity">
    <text evidence="1">Belongs to the short-chain dehydrogenases/reductases (SDR) family.</text>
</comment>
<dbReference type="STRING" id="665467.SAMN02982931_01838"/>
<dbReference type="Gene3D" id="3.40.50.720">
    <property type="entry name" value="NAD(P)-binding Rossmann-like Domain"/>
    <property type="match status" value="1"/>
</dbReference>
<name>A0A1G6BTK7_9HYPH</name>
<dbReference type="PRINTS" id="PR00081">
    <property type="entry name" value="GDHRDH"/>
</dbReference>
<feature type="domain" description="Ketoreductase" evidence="3">
    <location>
        <begin position="12"/>
        <end position="195"/>
    </location>
</feature>
<dbReference type="PANTHER" id="PTHR42760">
    <property type="entry name" value="SHORT-CHAIN DEHYDROGENASES/REDUCTASES FAMILY MEMBER"/>
    <property type="match status" value="1"/>
</dbReference>
<proteinExistence type="inferred from homology"/>
<dbReference type="NCBIfam" id="NF005559">
    <property type="entry name" value="PRK07231.1"/>
    <property type="match status" value="1"/>
</dbReference>
<evidence type="ECO:0000259" key="3">
    <source>
        <dbReference type="SMART" id="SM00822"/>
    </source>
</evidence>
<dbReference type="Proteomes" id="UP000199071">
    <property type="component" value="Unassembled WGS sequence"/>
</dbReference>
<dbReference type="InterPro" id="IPR036291">
    <property type="entry name" value="NAD(P)-bd_dom_sf"/>
</dbReference>
<dbReference type="EMBL" id="FMXQ01000003">
    <property type="protein sequence ID" value="SDB23963.1"/>
    <property type="molecule type" value="Genomic_DNA"/>
</dbReference>
<dbReference type="Pfam" id="PF13561">
    <property type="entry name" value="adh_short_C2"/>
    <property type="match status" value="1"/>
</dbReference>
<dbReference type="AlphaFoldDB" id="A0A1G6BTK7"/>
<evidence type="ECO:0000313" key="4">
    <source>
        <dbReference type="EMBL" id="SDB23963.1"/>
    </source>
</evidence>
<dbReference type="InterPro" id="IPR057326">
    <property type="entry name" value="KR_dom"/>
</dbReference>
<evidence type="ECO:0000256" key="2">
    <source>
        <dbReference type="ARBA" id="ARBA00023002"/>
    </source>
</evidence>
<dbReference type="SUPFAM" id="SSF51735">
    <property type="entry name" value="NAD(P)-binding Rossmann-fold domains"/>
    <property type="match status" value="1"/>
</dbReference>
<dbReference type="SMART" id="SM00822">
    <property type="entry name" value="PKS_KR"/>
    <property type="match status" value="1"/>
</dbReference>
<reference evidence="4 5" key="1">
    <citation type="submission" date="2016-10" db="EMBL/GenBank/DDBJ databases">
        <authorList>
            <person name="de Groot N.N."/>
        </authorList>
    </citation>
    <scope>NUCLEOTIDE SEQUENCE [LARGE SCALE GENOMIC DNA]</scope>
    <source>
        <strain evidence="4 5">ATCC 35022</strain>
    </source>
</reference>
<dbReference type="GO" id="GO:0016616">
    <property type="term" value="F:oxidoreductase activity, acting on the CH-OH group of donors, NAD or NADP as acceptor"/>
    <property type="evidence" value="ECO:0007669"/>
    <property type="project" value="TreeGrafter"/>
</dbReference>